<comment type="caution">
    <text evidence="4">The sequence shown here is derived from an EMBL/GenBank/DDBJ whole genome shotgun (WGS) entry which is preliminary data.</text>
</comment>
<dbReference type="Proteomes" id="UP001139125">
    <property type="component" value="Unassembled WGS sequence"/>
</dbReference>
<dbReference type="GO" id="GO:0016779">
    <property type="term" value="F:nucleotidyltransferase activity"/>
    <property type="evidence" value="ECO:0007669"/>
    <property type="project" value="UniProtKB-KW"/>
</dbReference>
<dbReference type="Gene3D" id="3.90.550.10">
    <property type="entry name" value="Spore Coat Polysaccharide Biosynthesis Protein SpsA, Chain A"/>
    <property type="match status" value="1"/>
</dbReference>
<dbReference type="EMBL" id="JANDBC010000001">
    <property type="protein sequence ID" value="MCP9290163.1"/>
    <property type="molecule type" value="Genomic_DNA"/>
</dbReference>
<keyword evidence="1 4" id="KW-0808">Transferase</keyword>
<name>A0A9X2L0X5_9BACT</name>
<accession>A0A9X2L0X5</accession>
<evidence type="ECO:0000256" key="1">
    <source>
        <dbReference type="ARBA" id="ARBA00022679"/>
    </source>
</evidence>
<reference evidence="4" key="1">
    <citation type="submission" date="2022-06" db="EMBL/GenBank/DDBJ databases">
        <title>Gracilimonas sp. CAU 1638 isolated from sea sediment.</title>
        <authorList>
            <person name="Kim W."/>
        </authorList>
    </citation>
    <scope>NUCLEOTIDE SEQUENCE</scope>
    <source>
        <strain evidence="4">CAU 1638</strain>
    </source>
</reference>
<protein>
    <submittedName>
        <fullName evidence="4">NTP transferase domain-containing protein</fullName>
    </submittedName>
</protein>
<dbReference type="InterPro" id="IPR050065">
    <property type="entry name" value="GlmU-like"/>
</dbReference>
<keyword evidence="5" id="KW-1185">Reference proteome</keyword>
<evidence type="ECO:0000259" key="3">
    <source>
        <dbReference type="Pfam" id="PF00483"/>
    </source>
</evidence>
<evidence type="ECO:0000313" key="5">
    <source>
        <dbReference type="Proteomes" id="UP001139125"/>
    </source>
</evidence>
<keyword evidence="2" id="KW-0548">Nucleotidyltransferase</keyword>
<dbReference type="RefSeq" id="WP_255131992.1">
    <property type="nucleotide sequence ID" value="NZ_JANDBC010000001.1"/>
</dbReference>
<dbReference type="InterPro" id="IPR005835">
    <property type="entry name" value="NTP_transferase_dom"/>
</dbReference>
<gene>
    <name evidence="4" type="ORF">NM125_01055</name>
</gene>
<dbReference type="PANTHER" id="PTHR43584">
    <property type="entry name" value="NUCLEOTIDYL TRANSFERASE"/>
    <property type="match status" value="1"/>
</dbReference>
<dbReference type="AlphaFoldDB" id="A0A9X2L0X5"/>
<dbReference type="InterPro" id="IPR029044">
    <property type="entry name" value="Nucleotide-diphossugar_trans"/>
</dbReference>
<dbReference type="Pfam" id="PF00483">
    <property type="entry name" value="NTP_transferase"/>
    <property type="match status" value="1"/>
</dbReference>
<organism evidence="4 5">
    <name type="scientific">Gracilimonas sediminicola</name>
    <dbReference type="NCBI Taxonomy" id="2952158"/>
    <lineage>
        <taxon>Bacteria</taxon>
        <taxon>Pseudomonadati</taxon>
        <taxon>Balneolota</taxon>
        <taxon>Balneolia</taxon>
        <taxon>Balneolales</taxon>
        <taxon>Balneolaceae</taxon>
        <taxon>Gracilimonas</taxon>
    </lineage>
</organism>
<evidence type="ECO:0000313" key="4">
    <source>
        <dbReference type="EMBL" id="MCP9290163.1"/>
    </source>
</evidence>
<evidence type="ECO:0000256" key="2">
    <source>
        <dbReference type="ARBA" id="ARBA00022695"/>
    </source>
</evidence>
<dbReference type="SUPFAM" id="SSF53448">
    <property type="entry name" value="Nucleotide-diphospho-sugar transferases"/>
    <property type="match status" value="1"/>
</dbReference>
<sequence length="250" mass="27053">MSELPTKTGVVLAAGFGSRLAGADTDTDLKPLTSVGGTPLIYRTIESLKTAECGKVVIVLGFGFDEIKKDILDSYTGDVPIEFAHNKRYDLSNGISVLAAEPFIEGDFILTMADHILSDQMMELAGAHQPDEGTATLLVDYKVDEIFDMDDATKVMVKEGRIKSIGKLISEYNCIDTGVFVCTKGLLDEIKRVYEASGDASLSDGVQALAEAGKMHTLDIGEAYWQDVDTPEMLAEAEKMLSEINQPMKG</sequence>
<dbReference type="PANTHER" id="PTHR43584:SF8">
    <property type="entry name" value="N-ACETYLMURAMATE ALPHA-1-PHOSPHATE URIDYLYLTRANSFERASE"/>
    <property type="match status" value="1"/>
</dbReference>
<feature type="domain" description="Nucleotidyl transferase" evidence="3">
    <location>
        <begin position="9"/>
        <end position="240"/>
    </location>
</feature>
<proteinExistence type="predicted"/>